<evidence type="ECO:0008006" key="3">
    <source>
        <dbReference type="Google" id="ProtNLM"/>
    </source>
</evidence>
<evidence type="ECO:0000313" key="2">
    <source>
        <dbReference type="Proteomes" id="UP000031465"/>
    </source>
</evidence>
<protein>
    <recommendedName>
        <fullName evidence="3">PI3K/PI4K catalytic domain-containing protein</fullName>
    </recommendedName>
</protein>
<gene>
    <name evidence="1" type="ORF">DB44_DT00280</name>
</gene>
<sequence>MNSKKIKKLIYFSLGWLSLINSVNSDIISLEQKKSFYRFPKKNPKPPGDTPLSHDGFVRLFLSPFFISPHHPTAVFLKSFEKQFMEGICQPDLLTTYGFEILKDHYLRTVVKHPAIPGYIFKIACQGHIPHETHYNEWTMRITGSQTIEASIKAFSFEDIFSVPKKWLYPLPKSNSLNETWYILIAEDMYPLFDKENVKQWKQMDASTLDKIFKMVCHLKLWDTHFQNLVFTETGKLAFVDTKHWGTYKPLFASNEWLWNRIYPALNTEMQAYWLSLWGINFSD</sequence>
<reference evidence="1 2" key="1">
    <citation type="journal article" date="2014" name="Mol. Biol. Evol.">
        <title>Massive expansion of Ubiquitination-related gene families within the Chlamydiae.</title>
        <authorList>
            <person name="Domman D."/>
            <person name="Collingro A."/>
            <person name="Lagkouvardos I."/>
            <person name="Gehre L."/>
            <person name="Weinmaier T."/>
            <person name="Rattei T."/>
            <person name="Subtil A."/>
            <person name="Horn M."/>
        </authorList>
    </citation>
    <scope>NUCLEOTIDE SEQUENCE [LARGE SCALE GENOMIC DNA]</scope>
    <source>
        <strain evidence="1 2">EI2</strain>
    </source>
</reference>
<accession>A0A0C1H934</accession>
<dbReference type="AlphaFoldDB" id="A0A0C1H934"/>
<name>A0A0C1H934_9BACT</name>
<dbReference type="PATRIC" id="fig|362787.3.peg.1464"/>
<comment type="caution">
    <text evidence="1">The sequence shown here is derived from an EMBL/GenBank/DDBJ whole genome shotgun (WGS) entry which is preliminary data.</text>
</comment>
<dbReference type="RefSeq" id="WP_039359287.1">
    <property type="nucleotide sequence ID" value="NZ_JSAN01000092.1"/>
</dbReference>
<dbReference type="Proteomes" id="UP000031465">
    <property type="component" value="Unassembled WGS sequence"/>
</dbReference>
<evidence type="ECO:0000313" key="1">
    <source>
        <dbReference type="EMBL" id="KIC71393.1"/>
    </source>
</evidence>
<proteinExistence type="predicted"/>
<dbReference type="EMBL" id="JSAN01000092">
    <property type="protein sequence ID" value="KIC71393.1"/>
    <property type="molecule type" value="Genomic_DNA"/>
</dbReference>
<organism evidence="1 2">
    <name type="scientific">Candidatus Protochlamydia amoebophila</name>
    <dbReference type="NCBI Taxonomy" id="362787"/>
    <lineage>
        <taxon>Bacteria</taxon>
        <taxon>Pseudomonadati</taxon>
        <taxon>Chlamydiota</taxon>
        <taxon>Chlamydiia</taxon>
        <taxon>Parachlamydiales</taxon>
        <taxon>Parachlamydiaceae</taxon>
        <taxon>Candidatus Protochlamydia</taxon>
    </lineage>
</organism>